<keyword evidence="1" id="KW-1133">Transmembrane helix</keyword>
<feature type="transmembrane region" description="Helical" evidence="1">
    <location>
        <begin position="6"/>
        <end position="26"/>
    </location>
</feature>
<proteinExistence type="predicted"/>
<sequence>MVSVFGLLDGITASGIILSATIFGLLSFYRARKLGAKLLGWAGLTMFFVGFLWLGPFIDFILVFFYHTNIEPTQLYSLLSYLWVAPVLVVAMYLGGSLMFPKRKWVIVGIFIVLGLVFEYFLWFQTDASFTWNVFTDPGFLPGEDLIDASFIRTHPTFLMIALFLLSALILLGIGFFIKAKQATGDLRKKFFYLGLGFTIFVVCGALDSIVPPGIAIGFVRGLMMTFAKISGYLFKQLREFTLLFVPIDVINDYHQLLVNFLDGLAPAEMVDNVKQFSGKDDINFLFEGAQMALENLGIDFSELKDNVWEELRKEREDGLISSDQSMMEKTEENIPKLIKIMQEILMLFSDIFNPPYKSINF</sequence>
<feature type="transmembrane region" description="Helical" evidence="1">
    <location>
        <begin position="78"/>
        <end position="98"/>
    </location>
</feature>
<reference evidence="2" key="1">
    <citation type="journal article" date="2014" name="Front. Microbiol.">
        <title>High frequency of phylogenetically diverse reductive dehalogenase-homologous genes in deep subseafloor sedimentary metagenomes.</title>
        <authorList>
            <person name="Kawai M."/>
            <person name="Futagami T."/>
            <person name="Toyoda A."/>
            <person name="Takaki Y."/>
            <person name="Nishi S."/>
            <person name="Hori S."/>
            <person name="Arai W."/>
            <person name="Tsubouchi T."/>
            <person name="Morono Y."/>
            <person name="Uchiyama I."/>
            <person name="Ito T."/>
            <person name="Fujiyama A."/>
            <person name="Inagaki F."/>
            <person name="Takami H."/>
        </authorList>
    </citation>
    <scope>NUCLEOTIDE SEQUENCE</scope>
    <source>
        <strain evidence="2">Expedition CK06-06</strain>
    </source>
</reference>
<comment type="caution">
    <text evidence="2">The sequence shown here is derived from an EMBL/GenBank/DDBJ whole genome shotgun (WGS) entry which is preliminary data.</text>
</comment>
<feature type="transmembrane region" description="Helical" evidence="1">
    <location>
        <begin position="105"/>
        <end position="123"/>
    </location>
</feature>
<feature type="transmembrane region" description="Helical" evidence="1">
    <location>
        <begin position="191"/>
        <end position="210"/>
    </location>
</feature>
<evidence type="ECO:0000256" key="1">
    <source>
        <dbReference type="SAM" id="Phobius"/>
    </source>
</evidence>
<feature type="transmembrane region" description="Helical" evidence="1">
    <location>
        <begin position="38"/>
        <end position="66"/>
    </location>
</feature>
<name>X1G291_9ZZZZ</name>
<dbReference type="AlphaFoldDB" id="X1G291"/>
<evidence type="ECO:0000313" key="2">
    <source>
        <dbReference type="EMBL" id="GAH27143.1"/>
    </source>
</evidence>
<feature type="transmembrane region" description="Helical" evidence="1">
    <location>
        <begin position="158"/>
        <end position="179"/>
    </location>
</feature>
<accession>X1G291</accession>
<gene>
    <name evidence="2" type="ORF">S03H2_05598</name>
</gene>
<evidence type="ECO:0008006" key="3">
    <source>
        <dbReference type="Google" id="ProtNLM"/>
    </source>
</evidence>
<dbReference type="EMBL" id="BARU01002354">
    <property type="protein sequence ID" value="GAH27143.1"/>
    <property type="molecule type" value="Genomic_DNA"/>
</dbReference>
<organism evidence="2">
    <name type="scientific">marine sediment metagenome</name>
    <dbReference type="NCBI Taxonomy" id="412755"/>
    <lineage>
        <taxon>unclassified sequences</taxon>
        <taxon>metagenomes</taxon>
        <taxon>ecological metagenomes</taxon>
    </lineage>
</organism>
<keyword evidence="1" id="KW-0812">Transmembrane</keyword>
<protein>
    <recommendedName>
        <fullName evidence="3">Histidine kinase N-terminal 7TM region domain-containing protein</fullName>
    </recommendedName>
</protein>
<keyword evidence="1" id="KW-0472">Membrane</keyword>